<sequence>MAETLNEILNNYIANDTTTKDKLLGAAFVVVNKDGILYQGAAGRTRLAPDSPTFTTHSIAWLASGTKLITTTTLMHLLEHSAPTLTLDTDVRPLVPELGALPILSGFEPASADGSSSNGGSGAPILTPNTQPITLRQLLTHTSGLGVDVADPDLQRWAAHVGRTANVGSCTLEGWAAPLKFAPGAAWYYGTGPDWAGQVLERAVAARGGGGKRTLGEYMREHVFGPLGLRATGFRRREVLTAGGEAADERWVPVAERDAETGEFKEGRVPWPEEPVLESGGAGLYSCAEDYAKVMQALLRAAAGEEEGLVVGKDTVREMLRPQLNETQREWCKGIVFKYGSAAELPPDTPVDSGIGGIMNVADVEGKRRKGSIMWSGMANMRWWIDPETGIGGVLLVSVLPYCDATVLKMYDELERAVYGELVPRWKGASQ</sequence>
<organism evidence="4 5">
    <name type="scientific">Thermothielavioides terrestris</name>
    <dbReference type="NCBI Taxonomy" id="2587410"/>
    <lineage>
        <taxon>Eukaryota</taxon>
        <taxon>Fungi</taxon>
        <taxon>Dikarya</taxon>
        <taxon>Ascomycota</taxon>
        <taxon>Pezizomycotina</taxon>
        <taxon>Sordariomycetes</taxon>
        <taxon>Sordariomycetidae</taxon>
        <taxon>Sordariales</taxon>
        <taxon>Chaetomiaceae</taxon>
        <taxon>Thermothielavioides</taxon>
    </lineage>
</organism>
<evidence type="ECO:0000256" key="1">
    <source>
        <dbReference type="ARBA" id="ARBA00009009"/>
    </source>
</evidence>
<dbReference type="Proteomes" id="UP000289323">
    <property type="component" value="Unassembled WGS sequence"/>
</dbReference>
<dbReference type="Gene3D" id="3.40.710.10">
    <property type="entry name" value="DD-peptidase/beta-lactamase superfamily"/>
    <property type="match status" value="1"/>
</dbReference>
<reference evidence="4 5" key="1">
    <citation type="submission" date="2018-04" db="EMBL/GenBank/DDBJ databases">
        <authorList>
            <person name="Huttner S."/>
            <person name="Dainat J."/>
        </authorList>
    </citation>
    <scope>NUCLEOTIDE SEQUENCE [LARGE SCALE GENOMIC DNA]</scope>
</reference>
<accession>A0A3S4BMR2</accession>
<dbReference type="AlphaFoldDB" id="A0A3S4BMR2"/>
<dbReference type="EMBL" id="OUUZ01000013">
    <property type="protein sequence ID" value="SPQ24330.1"/>
    <property type="molecule type" value="Genomic_DNA"/>
</dbReference>
<dbReference type="PANTHER" id="PTHR43283">
    <property type="entry name" value="BETA-LACTAMASE-RELATED"/>
    <property type="match status" value="1"/>
</dbReference>
<gene>
    <name evidence="4" type="ORF">TT172_LOCUS6749</name>
</gene>
<evidence type="ECO:0000259" key="3">
    <source>
        <dbReference type="Pfam" id="PF00144"/>
    </source>
</evidence>
<dbReference type="InterPro" id="IPR001466">
    <property type="entry name" value="Beta-lactam-related"/>
</dbReference>
<keyword evidence="2" id="KW-0378">Hydrolase</keyword>
<dbReference type="Pfam" id="PF00144">
    <property type="entry name" value="Beta-lactamase"/>
    <property type="match status" value="1"/>
</dbReference>
<evidence type="ECO:0000313" key="4">
    <source>
        <dbReference type="EMBL" id="SPQ24330.1"/>
    </source>
</evidence>
<feature type="domain" description="Beta-lactamase-related" evidence="3">
    <location>
        <begin position="20"/>
        <end position="399"/>
    </location>
</feature>
<dbReference type="SUPFAM" id="SSF56601">
    <property type="entry name" value="beta-lactamase/transpeptidase-like"/>
    <property type="match status" value="1"/>
</dbReference>
<name>A0A3S4BMR2_9PEZI</name>
<dbReference type="PANTHER" id="PTHR43283:SF17">
    <property type="entry name" value="(LOVD), PUTATIVE (AFU_ORTHOLOGUE AFUA_5G00920)-RELATED"/>
    <property type="match status" value="1"/>
</dbReference>
<dbReference type="InterPro" id="IPR050789">
    <property type="entry name" value="Diverse_Enzym_Activities"/>
</dbReference>
<evidence type="ECO:0000256" key="2">
    <source>
        <dbReference type="ARBA" id="ARBA00022801"/>
    </source>
</evidence>
<evidence type="ECO:0000313" key="5">
    <source>
        <dbReference type="Proteomes" id="UP000289323"/>
    </source>
</evidence>
<dbReference type="InterPro" id="IPR012338">
    <property type="entry name" value="Beta-lactam/transpept-like"/>
</dbReference>
<dbReference type="GO" id="GO:0016787">
    <property type="term" value="F:hydrolase activity"/>
    <property type="evidence" value="ECO:0007669"/>
    <property type="project" value="UniProtKB-KW"/>
</dbReference>
<comment type="similarity">
    <text evidence="1">Belongs to the class-A beta-lactamase family.</text>
</comment>
<proteinExistence type="inferred from homology"/>
<protein>
    <submittedName>
        <fullName evidence="4">Dbfe737d-6817-425d-b43f-61be1685bb35</fullName>
    </submittedName>
</protein>